<dbReference type="STRING" id="3708.A0A078GYH2"/>
<sequence length="69" mass="7940">MENVFLCCEAFQLGQTSYFIVSSLIRFWDSRNVNKNGEFMGINLIFLDEKNFVIHGSSQLLAQVSYVLN</sequence>
<evidence type="ECO:0000313" key="1">
    <source>
        <dbReference type="EMBL" id="CDY30511.1"/>
    </source>
</evidence>
<accession>A0A078GYH2</accession>
<dbReference type="AlphaFoldDB" id="A0A078GYH2"/>
<gene>
    <name evidence="1" type="primary">BnaA04g16220D</name>
    <name evidence="1" type="ORF">GSBRNA2T00045229001</name>
</gene>
<keyword evidence="2" id="KW-1185">Reference proteome</keyword>
<proteinExistence type="predicted"/>
<organism evidence="1 2">
    <name type="scientific">Brassica napus</name>
    <name type="common">Rape</name>
    <dbReference type="NCBI Taxonomy" id="3708"/>
    <lineage>
        <taxon>Eukaryota</taxon>
        <taxon>Viridiplantae</taxon>
        <taxon>Streptophyta</taxon>
        <taxon>Embryophyta</taxon>
        <taxon>Tracheophyta</taxon>
        <taxon>Spermatophyta</taxon>
        <taxon>Magnoliopsida</taxon>
        <taxon>eudicotyledons</taxon>
        <taxon>Gunneridae</taxon>
        <taxon>Pentapetalae</taxon>
        <taxon>rosids</taxon>
        <taxon>malvids</taxon>
        <taxon>Brassicales</taxon>
        <taxon>Brassicaceae</taxon>
        <taxon>Brassiceae</taxon>
        <taxon>Brassica</taxon>
    </lineage>
</organism>
<dbReference type="PaxDb" id="3708-A0A078GYH2"/>
<reference evidence="1 2" key="1">
    <citation type="journal article" date="2014" name="Science">
        <title>Plant genetics. Early allopolyploid evolution in the post-Neolithic Brassica napus oilseed genome.</title>
        <authorList>
            <person name="Chalhoub B."/>
            <person name="Denoeud F."/>
            <person name="Liu S."/>
            <person name="Parkin I.A."/>
            <person name="Tang H."/>
            <person name="Wang X."/>
            <person name="Chiquet J."/>
            <person name="Belcram H."/>
            <person name="Tong C."/>
            <person name="Samans B."/>
            <person name="Correa M."/>
            <person name="Da Silva C."/>
            <person name="Just J."/>
            <person name="Falentin C."/>
            <person name="Koh C.S."/>
            <person name="Le Clainche I."/>
            <person name="Bernard M."/>
            <person name="Bento P."/>
            <person name="Noel B."/>
            <person name="Labadie K."/>
            <person name="Alberti A."/>
            <person name="Charles M."/>
            <person name="Arnaud D."/>
            <person name="Guo H."/>
            <person name="Daviaud C."/>
            <person name="Alamery S."/>
            <person name="Jabbari K."/>
            <person name="Zhao M."/>
            <person name="Edger P.P."/>
            <person name="Chelaifa H."/>
            <person name="Tack D."/>
            <person name="Lassalle G."/>
            <person name="Mestiri I."/>
            <person name="Schnel N."/>
            <person name="Le Paslier M.C."/>
            <person name="Fan G."/>
            <person name="Renault V."/>
            <person name="Bayer P.E."/>
            <person name="Golicz A.A."/>
            <person name="Manoli S."/>
            <person name="Lee T.H."/>
            <person name="Thi V.H."/>
            <person name="Chalabi S."/>
            <person name="Hu Q."/>
            <person name="Fan C."/>
            <person name="Tollenaere R."/>
            <person name="Lu Y."/>
            <person name="Battail C."/>
            <person name="Shen J."/>
            <person name="Sidebottom C.H."/>
            <person name="Wang X."/>
            <person name="Canaguier A."/>
            <person name="Chauveau A."/>
            <person name="Berard A."/>
            <person name="Deniot G."/>
            <person name="Guan M."/>
            <person name="Liu Z."/>
            <person name="Sun F."/>
            <person name="Lim Y.P."/>
            <person name="Lyons E."/>
            <person name="Town C.D."/>
            <person name="Bancroft I."/>
            <person name="Wang X."/>
            <person name="Meng J."/>
            <person name="Ma J."/>
            <person name="Pires J.C."/>
            <person name="King G.J."/>
            <person name="Brunel D."/>
            <person name="Delourme R."/>
            <person name="Renard M."/>
            <person name="Aury J.M."/>
            <person name="Adams K.L."/>
            <person name="Batley J."/>
            <person name="Snowdon R.J."/>
            <person name="Tost J."/>
            <person name="Edwards D."/>
            <person name="Zhou Y."/>
            <person name="Hua W."/>
            <person name="Sharpe A.G."/>
            <person name="Paterson A.H."/>
            <person name="Guan C."/>
            <person name="Wincker P."/>
        </authorList>
    </citation>
    <scope>NUCLEOTIDE SEQUENCE [LARGE SCALE GENOMIC DNA]</scope>
    <source>
        <strain evidence="2">cv. Darmor-bzh</strain>
    </source>
</reference>
<dbReference type="EMBL" id="LK032254">
    <property type="protein sequence ID" value="CDY30511.1"/>
    <property type="molecule type" value="Genomic_DNA"/>
</dbReference>
<dbReference type="Proteomes" id="UP000028999">
    <property type="component" value="Unassembled WGS sequence"/>
</dbReference>
<dbReference type="Gramene" id="CDY30511">
    <property type="protein sequence ID" value="CDY30511"/>
    <property type="gene ID" value="GSBRNA2T00045229001"/>
</dbReference>
<protein>
    <submittedName>
        <fullName evidence="1">BnaA04g16220D protein</fullName>
    </submittedName>
</protein>
<dbReference type="OMA" id="FLCCEAF"/>
<name>A0A078GYH2_BRANA</name>
<evidence type="ECO:0000313" key="2">
    <source>
        <dbReference type="Proteomes" id="UP000028999"/>
    </source>
</evidence>